<dbReference type="EMBL" id="AZJI01000007">
    <property type="protein sequence ID" value="ETD22916.1"/>
    <property type="molecule type" value="Genomic_DNA"/>
</dbReference>
<dbReference type="Proteomes" id="UP000018731">
    <property type="component" value="Unassembled WGS sequence"/>
</dbReference>
<dbReference type="STRING" id="1357400.HMPREF2086_01717"/>
<organism evidence="3 4">
    <name type="scientific">Helicobacter macacae MIT 99-5501</name>
    <dbReference type="NCBI Taxonomy" id="1357400"/>
    <lineage>
        <taxon>Bacteria</taxon>
        <taxon>Pseudomonadati</taxon>
        <taxon>Campylobacterota</taxon>
        <taxon>Epsilonproteobacteria</taxon>
        <taxon>Campylobacterales</taxon>
        <taxon>Helicobacteraceae</taxon>
        <taxon>Helicobacter</taxon>
    </lineage>
</organism>
<dbReference type="RefSeq" id="WP_023928490.1">
    <property type="nucleotide sequence ID" value="NZ_KI669455.1"/>
</dbReference>
<keyword evidence="2" id="KW-0472">Membrane</keyword>
<reference evidence="3 4" key="1">
    <citation type="journal article" date="2014" name="Genome Announc.">
        <title>Draft genome sequences of six enterohepatic helicobacter species isolated from humans and one from rhesus macaques.</title>
        <authorList>
            <person name="Shen Z."/>
            <person name="Sheh A."/>
            <person name="Young S.K."/>
            <person name="Abouelliel A."/>
            <person name="Ward D.V."/>
            <person name="Earl A.M."/>
            <person name="Fox J.G."/>
        </authorList>
    </citation>
    <scope>NUCLEOTIDE SEQUENCE [LARGE SCALE GENOMIC DNA]</scope>
    <source>
        <strain evidence="3 4">MIT 99-5501</strain>
    </source>
</reference>
<feature type="transmembrane region" description="Helical" evidence="2">
    <location>
        <begin position="6"/>
        <end position="27"/>
    </location>
</feature>
<evidence type="ECO:0000313" key="3">
    <source>
        <dbReference type="EMBL" id="ETD22916.1"/>
    </source>
</evidence>
<dbReference type="HOGENOM" id="CLU_1803524_0_0_7"/>
<dbReference type="AlphaFoldDB" id="V8C837"/>
<evidence type="ECO:0000256" key="1">
    <source>
        <dbReference type="SAM" id="MobiDB-lite"/>
    </source>
</evidence>
<comment type="caution">
    <text evidence="3">The sequence shown here is derived from an EMBL/GenBank/DDBJ whole genome shotgun (WGS) entry which is preliminary data.</text>
</comment>
<proteinExistence type="predicted"/>
<gene>
    <name evidence="3" type="ORF">HMPREF2086_01717</name>
</gene>
<keyword evidence="2" id="KW-1133">Transmembrane helix</keyword>
<keyword evidence="4" id="KW-1185">Reference proteome</keyword>
<feature type="transmembrane region" description="Helical" evidence="2">
    <location>
        <begin position="39"/>
        <end position="68"/>
    </location>
</feature>
<feature type="compositionally biased region" description="Basic and acidic residues" evidence="1">
    <location>
        <begin position="97"/>
        <end position="109"/>
    </location>
</feature>
<sequence length="143" mass="16203">MSFLRLIGYVIIVIVFNLAGLVFVCFLESRRVQREGGSSFLASLWHALVGLLKFIIAIALIAIAIYSFKYWNSTESKDAKPTQASKSTQKPKPAQKSNKENKTPLDPLEKLSSSELRAMWEINAHDPELRQKIDNILNNRARK</sequence>
<accession>V8C837</accession>
<evidence type="ECO:0000256" key="2">
    <source>
        <dbReference type="SAM" id="Phobius"/>
    </source>
</evidence>
<dbReference type="PATRIC" id="fig|1357400.3.peg.2300"/>
<evidence type="ECO:0000313" key="4">
    <source>
        <dbReference type="Proteomes" id="UP000018731"/>
    </source>
</evidence>
<protein>
    <submittedName>
        <fullName evidence="3">Uncharacterized protein</fullName>
    </submittedName>
</protein>
<feature type="region of interest" description="Disordered" evidence="1">
    <location>
        <begin position="76"/>
        <end position="109"/>
    </location>
</feature>
<name>V8C837_9HELI</name>
<keyword evidence="2" id="KW-0812">Transmembrane</keyword>